<accession>A0AAU9XSE6</accession>
<dbReference type="EMBL" id="CALNXJ010000061">
    <property type="protein sequence ID" value="CAH3156388.1"/>
    <property type="molecule type" value="Genomic_DNA"/>
</dbReference>
<dbReference type="GO" id="GO:0055074">
    <property type="term" value="P:calcium ion homeostasis"/>
    <property type="evidence" value="ECO:0007669"/>
    <property type="project" value="TreeGrafter"/>
</dbReference>
<evidence type="ECO:0000259" key="3">
    <source>
        <dbReference type="Pfam" id="PF19913"/>
    </source>
</evidence>
<feature type="transmembrane region" description="Helical" evidence="2">
    <location>
        <begin position="246"/>
        <end position="272"/>
    </location>
</feature>
<keyword evidence="2" id="KW-0472">Membrane</keyword>
<feature type="region of interest" description="Disordered" evidence="1">
    <location>
        <begin position="108"/>
        <end position="128"/>
    </location>
</feature>
<dbReference type="PANTHER" id="PTHR13098">
    <property type="entry name" value="WOLFRAMIN"/>
    <property type="match status" value="1"/>
</dbReference>
<evidence type="ECO:0000313" key="6">
    <source>
        <dbReference type="Proteomes" id="UP001159428"/>
    </source>
</evidence>
<dbReference type="Pfam" id="PF19913">
    <property type="entry name" value="WCOB"/>
    <property type="match status" value="1"/>
</dbReference>
<dbReference type="InterPro" id="IPR026209">
    <property type="entry name" value="Wolframin_fam"/>
</dbReference>
<comment type="caution">
    <text evidence="5">The sequence shown here is derived from an EMBL/GenBank/DDBJ whole genome shotgun (WGS) entry which is preliminary data.</text>
</comment>
<feature type="transmembrane region" description="Helical" evidence="2">
    <location>
        <begin position="397"/>
        <end position="420"/>
    </location>
</feature>
<gene>
    <name evidence="5" type="ORF">PMEA_00029501</name>
</gene>
<sequence>MEGKISQAEELLKSSALDKKEEAVNILIGISKQGDKKATAILAKCLKDRDGINAENEYEVVWCVNTKEEDKRLQYAVEVLYNSLKKNDEDKLALQDIDEALKEAEAKLKEKETASQETTSTEDLEKDQEEIKQDLSLMSLLMNALTVGGQNEFTLSEMKDTALAYARGEVPEVVTLLSKEDMEKFQKASVLEKVVQFPQQSLEYAKHFFLVKISKEGSSFLKSLIPTSQIHMLFLLYIYSHLTGDFLWFLVPLVVFYIAFISLVVFSLQMFYGREALRQLRSVAELMKKFDPRLDAQETERTFMWKSSAPYVYFFIVLLITVAVLPLCDKQWIPCSEMSLVALLFTVSSFRGLPDKYDDYALYTILLKLMTTGLRSMENVRVLGVLCYPISRVPLPYGLELAISLPSLLHVIILVLLIIMAGRHSWRGIYKVLVPHAVCLLWCQLFTELFHFTSWASLLRATVGWVIFVTMLPFLFLFTVGLTITYFLKWFMTLDIALKLAVTAIILAVTSVFFYYSKMEIPYSGKLQRKKKLLMIVAGLAVFCLLVPIVFVNFVPSLYGSPKPLTWAEYSKTCGLEARESENVNMASVQIQCSEFQGESVNWTGTVAYVKVTSLENRFRRLLAFLPVFLRPTFKCLLGGEEDDNIVSSPQKSSWLPRVRGPCHLKTFDRYTFSVGVNMTDSKSHSSEVIQVTVKHRFYHSMVTLQKYTQITFEGRLQNGPPYVTVSAKRLYIDGVKVKPRIGLGRDDIYEGLRDSGRFMAQFFMTPLVTERDEHDDD</sequence>
<evidence type="ECO:0000313" key="5">
    <source>
        <dbReference type="EMBL" id="CAH3156388.1"/>
    </source>
</evidence>
<feature type="domain" description="Wolframin cysteine-rich" evidence="4">
    <location>
        <begin position="567"/>
        <end position="644"/>
    </location>
</feature>
<dbReference type="Pfam" id="PF20053">
    <property type="entry name" value="WC-rich"/>
    <property type="match status" value="1"/>
</dbReference>
<dbReference type="PANTHER" id="PTHR13098:SF3">
    <property type="entry name" value="WOLFRAMIN"/>
    <property type="match status" value="1"/>
</dbReference>
<organism evidence="5 6">
    <name type="scientific">Pocillopora meandrina</name>
    <dbReference type="NCBI Taxonomy" id="46732"/>
    <lineage>
        <taxon>Eukaryota</taxon>
        <taxon>Metazoa</taxon>
        <taxon>Cnidaria</taxon>
        <taxon>Anthozoa</taxon>
        <taxon>Hexacorallia</taxon>
        <taxon>Scleractinia</taxon>
        <taxon>Astrocoeniina</taxon>
        <taxon>Pocilloporidae</taxon>
        <taxon>Pocillopora</taxon>
    </lineage>
</organism>
<evidence type="ECO:0008006" key="7">
    <source>
        <dbReference type="Google" id="ProtNLM"/>
    </source>
</evidence>
<dbReference type="InterPro" id="IPR045461">
    <property type="entry name" value="Wolframin_OB_fold"/>
</dbReference>
<feature type="transmembrane region" description="Helical" evidence="2">
    <location>
        <begin position="308"/>
        <end position="325"/>
    </location>
</feature>
<evidence type="ECO:0000259" key="4">
    <source>
        <dbReference type="Pfam" id="PF20053"/>
    </source>
</evidence>
<evidence type="ECO:0000256" key="2">
    <source>
        <dbReference type="SAM" id="Phobius"/>
    </source>
</evidence>
<dbReference type="GO" id="GO:0030968">
    <property type="term" value="P:endoplasmic reticulum unfolded protein response"/>
    <property type="evidence" value="ECO:0007669"/>
    <property type="project" value="TreeGrafter"/>
</dbReference>
<feature type="transmembrane region" description="Helical" evidence="2">
    <location>
        <begin position="533"/>
        <end position="555"/>
    </location>
</feature>
<proteinExistence type="predicted"/>
<dbReference type="PRINTS" id="PR02060">
    <property type="entry name" value="WOLFFAMILY"/>
</dbReference>
<evidence type="ECO:0000256" key="1">
    <source>
        <dbReference type="SAM" id="MobiDB-lite"/>
    </source>
</evidence>
<dbReference type="Proteomes" id="UP001159428">
    <property type="component" value="Unassembled WGS sequence"/>
</dbReference>
<feature type="transmembrane region" description="Helical" evidence="2">
    <location>
        <begin position="500"/>
        <end position="517"/>
    </location>
</feature>
<reference evidence="5 6" key="1">
    <citation type="submission" date="2022-05" db="EMBL/GenBank/DDBJ databases">
        <authorList>
            <consortium name="Genoscope - CEA"/>
            <person name="William W."/>
        </authorList>
    </citation>
    <scope>NUCLEOTIDE SEQUENCE [LARGE SCALE GENOMIC DNA]</scope>
</reference>
<keyword evidence="2" id="KW-1133">Transmembrane helix</keyword>
<dbReference type="GO" id="GO:0005789">
    <property type="term" value="C:endoplasmic reticulum membrane"/>
    <property type="evidence" value="ECO:0007669"/>
    <property type="project" value="TreeGrafter"/>
</dbReference>
<dbReference type="AlphaFoldDB" id="A0AAU9XSE6"/>
<feature type="domain" description="Wolframin OB-fold" evidence="3">
    <location>
        <begin position="668"/>
        <end position="728"/>
    </location>
</feature>
<protein>
    <recommendedName>
        <fullName evidence="7">Wolframin</fullName>
    </recommendedName>
</protein>
<name>A0AAU9XSE6_9CNID</name>
<feature type="transmembrane region" description="Helical" evidence="2">
    <location>
        <begin position="465"/>
        <end position="488"/>
    </location>
</feature>
<dbReference type="InterPro" id="IPR045400">
    <property type="entry name" value="Wolframin_Cys-rich"/>
</dbReference>
<keyword evidence="6" id="KW-1185">Reference proteome</keyword>
<keyword evidence="2" id="KW-0812">Transmembrane</keyword>